<dbReference type="Pfam" id="PF09813">
    <property type="entry name" value="Coa3_cc"/>
    <property type="match status" value="1"/>
</dbReference>
<reference evidence="3" key="1">
    <citation type="submission" date="2022-11" db="UniProtKB">
        <authorList>
            <consortium name="WormBaseParasite"/>
        </authorList>
    </citation>
    <scope>IDENTIFICATION</scope>
</reference>
<dbReference type="AlphaFoldDB" id="A0A915KU51"/>
<accession>A0A915KU51</accession>
<protein>
    <submittedName>
        <fullName evidence="3">Cytochrome c oxidase assembly factor 3 mitochondrial coiled-coil domain-containing protein</fullName>
    </submittedName>
</protein>
<dbReference type="InterPro" id="IPR018628">
    <property type="entry name" value="Coa3_CC"/>
</dbReference>
<sequence length="39" mass="4428">ILTTGLFVLVGSIYAYTIKRFGQEDFLDDNEPLQKPVIL</sequence>
<dbReference type="Proteomes" id="UP000887565">
    <property type="component" value="Unplaced"/>
</dbReference>
<evidence type="ECO:0000313" key="2">
    <source>
        <dbReference type="Proteomes" id="UP000887565"/>
    </source>
</evidence>
<organism evidence="2 3">
    <name type="scientific">Romanomermis culicivorax</name>
    <name type="common">Nematode worm</name>
    <dbReference type="NCBI Taxonomy" id="13658"/>
    <lineage>
        <taxon>Eukaryota</taxon>
        <taxon>Metazoa</taxon>
        <taxon>Ecdysozoa</taxon>
        <taxon>Nematoda</taxon>
        <taxon>Enoplea</taxon>
        <taxon>Dorylaimia</taxon>
        <taxon>Mermithida</taxon>
        <taxon>Mermithoidea</taxon>
        <taxon>Mermithidae</taxon>
        <taxon>Romanomermis</taxon>
    </lineage>
</organism>
<keyword evidence="2" id="KW-1185">Reference proteome</keyword>
<proteinExistence type="predicted"/>
<feature type="domain" description="Cytochrome c oxidase assembly factor 3 mitochondrial coiled-coil" evidence="1">
    <location>
        <begin position="2"/>
        <end position="31"/>
    </location>
</feature>
<evidence type="ECO:0000259" key="1">
    <source>
        <dbReference type="Pfam" id="PF09813"/>
    </source>
</evidence>
<evidence type="ECO:0000313" key="3">
    <source>
        <dbReference type="WBParaSite" id="nRc.2.0.1.t41118-RA"/>
    </source>
</evidence>
<name>A0A915KU51_ROMCU</name>
<dbReference type="WBParaSite" id="nRc.2.0.1.t41118-RA">
    <property type="protein sequence ID" value="nRc.2.0.1.t41118-RA"/>
    <property type="gene ID" value="nRc.2.0.1.g41118"/>
</dbReference>